<feature type="region of interest" description="Disordered" evidence="7">
    <location>
        <begin position="1462"/>
        <end position="1486"/>
    </location>
</feature>
<dbReference type="PROSITE" id="PS50237">
    <property type="entry name" value="HECT"/>
    <property type="match status" value="1"/>
</dbReference>
<feature type="compositionally biased region" description="Polar residues" evidence="7">
    <location>
        <begin position="1246"/>
        <end position="1262"/>
    </location>
</feature>
<accession>A0A183BS41</accession>
<organism evidence="10 11">
    <name type="scientific">Globodera pallida</name>
    <name type="common">Potato cyst nematode worm</name>
    <name type="synonym">Heterodera pallida</name>
    <dbReference type="NCBI Taxonomy" id="36090"/>
    <lineage>
        <taxon>Eukaryota</taxon>
        <taxon>Metazoa</taxon>
        <taxon>Ecdysozoa</taxon>
        <taxon>Nematoda</taxon>
        <taxon>Chromadorea</taxon>
        <taxon>Rhabditida</taxon>
        <taxon>Tylenchina</taxon>
        <taxon>Tylenchomorpha</taxon>
        <taxon>Tylenchoidea</taxon>
        <taxon>Heteroderidae</taxon>
        <taxon>Heteroderinae</taxon>
        <taxon>Globodera</taxon>
    </lineage>
</organism>
<keyword evidence="3 5" id="KW-0833">Ubl conjugation pathway</keyword>
<dbReference type="GO" id="GO:0005634">
    <property type="term" value="C:nucleus"/>
    <property type="evidence" value="ECO:0007669"/>
    <property type="project" value="TreeGrafter"/>
</dbReference>
<feature type="compositionally biased region" description="Polar residues" evidence="7">
    <location>
        <begin position="1044"/>
        <end position="1059"/>
    </location>
</feature>
<feature type="compositionally biased region" description="Acidic residues" evidence="7">
    <location>
        <begin position="1031"/>
        <end position="1042"/>
    </location>
</feature>
<dbReference type="SUPFAM" id="SSF56204">
    <property type="entry name" value="Hect, E3 ligase catalytic domain"/>
    <property type="match status" value="1"/>
</dbReference>
<evidence type="ECO:0000256" key="2">
    <source>
        <dbReference type="ARBA" id="ARBA00022771"/>
    </source>
</evidence>
<keyword evidence="10" id="KW-1185">Reference proteome</keyword>
<feature type="compositionally biased region" description="Polar residues" evidence="7">
    <location>
        <begin position="1166"/>
        <end position="1180"/>
    </location>
</feature>
<dbReference type="GO" id="GO:0005737">
    <property type="term" value="C:cytoplasm"/>
    <property type="evidence" value="ECO:0007669"/>
    <property type="project" value="TreeGrafter"/>
</dbReference>
<feature type="compositionally biased region" description="Acidic residues" evidence="7">
    <location>
        <begin position="2285"/>
        <end position="2346"/>
    </location>
</feature>
<evidence type="ECO:0000256" key="6">
    <source>
        <dbReference type="PROSITE-ProRule" id="PRU00508"/>
    </source>
</evidence>
<evidence type="ECO:0000256" key="4">
    <source>
        <dbReference type="ARBA" id="ARBA00022833"/>
    </source>
</evidence>
<dbReference type="GO" id="GO:0043130">
    <property type="term" value="F:ubiquitin binding"/>
    <property type="evidence" value="ECO:0007669"/>
    <property type="project" value="InterPro"/>
</dbReference>
<dbReference type="PANTHER" id="PTHR46276:SF1">
    <property type="entry name" value="E3 UBIQUITIN-PROTEIN LIGASE UBR5"/>
    <property type="match status" value="1"/>
</dbReference>
<feature type="region of interest" description="Disordered" evidence="7">
    <location>
        <begin position="3100"/>
        <end position="3120"/>
    </location>
</feature>
<feature type="region of interest" description="Disordered" evidence="7">
    <location>
        <begin position="1020"/>
        <end position="1186"/>
    </location>
</feature>
<feature type="domain" description="UBR-type" evidence="9">
    <location>
        <begin position="562"/>
        <end position="630"/>
    </location>
</feature>
<dbReference type="SMART" id="SM00396">
    <property type="entry name" value="ZnF_UBR1"/>
    <property type="match status" value="1"/>
</dbReference>
<dbReference type="InterPro" id="IPR035983">
    <property type="entry name" value="Hect_E3_ubiquitin_ligase"/>
</dbReference>
<evidence type="ECO:0000259" key="9">
    <source>
        <dbReference type="PROSITE" id="PS51157"/>
    </source>
</evidence>
<feature type="compositionally biased region" description="Low complexity" evidence="7">
    <location>
        <begin position="3106"/>
        <end position="3120"/>
    </location>
</feature>
<dbReference type="Pfam" id="PF00632">
    <property type="entry name" value="HECT"/>
    <property type="match status" value="1"/>
</dbReference>
<dbReference type="GO" id="GO:0000209">
    <property type="term" value="P:protein polyubiquitination"/>
    <property type="evidence" value="ECO:0007669"/>
    <property type="project" value="TreeGrafter"/>
</dbReference>
<dbReference type="PROSITE" id="PS51157">
    <property type="entry name" value="ZF_UBR"/>
    <property type="match status" value="1"/>
</dbReference>
<feature type="region of interest" description="Disordered" evidence="7">
    <location>
        <begin position="49"/>
        <end position="75"/>
    </location>
</feature>
<name>A0A183BS41_GLOPA</name>
<dbReference type="PANTHER" id="PTHR46276">
    <property type="entry name" value="E3 UBIQUITIN-PROTEIN LIGASE UBR5"/>
    <property type="match status" value="1"/>
</dbReference>
<evidence type="ECO:0000313" key="10">
    <source>
        <dbReference type="Proteomes" id="UP000050741"/>
    </source>
</evidence>
<feature type="region of interest" description="Disordered" evidence="7">
    <location>
        <begin position="2197"/>
        <end position="2377"/>
    </location>
</feature>
<feature type="compositionally biased region" description="Acidic residues" evidence="7">
    <location>
        <begin position="2221"/>
        <end position="2234"/>
    </location>
</feature>
<evidence type="ECO:0000313" key="11">
    <source>
        <dbReference type="WBParaSite" id="GPLIN_000342700"/>
    </source>
</evidence>
<feature type="compositionally biased region" description="Low complexity" evidence="7">
    <location>
        <begin position="1533"/>
        <end position="1546"/>
    </location>
</feature>
<dbReference type="Gene3D" id="1.10.8.10">
    <property type="entry name" value="DNA helicase RuvA subunit, C-terminal domain"/>
    <property type="match status" value="1"/>
</dbReference>
<dbReference type="CDD" id="cd14423">
    <property type="entry name" value="CUE_UBR5"/>
    <property type="match status" value="1"/>
</dbReference>
<dbReference type="FunFam" id="1.10.8.10:FF:000009">
    <property type="entry name" value="Putative E3 ubiquitin-protein ligase UBR5"/>
    <property type="match status" value="1"/>
</dbReference>
<keyword evidence="2" id="KW-0863">Zinc-finger</keyword>
<keyword evidence="4" id="KW-0862">Zinc</keyword>
<feature type="domain" description="HECT" evidence="8">
    <location>
        <begin position="3508"/>
        <end position="3757"/>
    </location>
</feature>
<feature type="compositionally biased region" description="Low complexity" evidence="7">
    <location>
        <begin position="3291"/>
        <end position="3306"/>
    </location>
</feature>
<feature type="region of interest" description="Disordered" evidence="7">
    <location>
        <begin position="413"/>
        <end position="437"/>
    </location>
</feature>
<reference evidence="10" key="1">
    <citation type="submission" date="2014-05" db="EMBL/GenBank/DDBJ databases">
        <title>The genome and life-stage specific transcriptomes of Globodera pallida elucidate key aspects of plant parasitism by a cyst nematode.</title>
        <authorList>
            <person name="Cotton J.A."/>
            <person name="Lilley C.J."/>
            <person name="Jones L.M."/>
            <person name="Kikuchi T."/>
            <person name="Reid A.J."/>
            <person name="Thorpe P."/>
            <person name="Tsai I.J."/>
            <person name="Beasley H."/>
            <person name="Blok V."/>
            <person name="Cock P.J.A."/>
            <person name="Van den Akker S.E."/>
            <person name="Holroyd N."/>
            <person name="Hunt M."/>
            <person name="Mantelin S."/>
            <person name="Naghra H."/>
            <person name="Pain A."/>
            <person name="Palomares-Rius J.E."/>
            <person name="Zarowiecki M."/>
            <person name="Berriman M."/>
            <person name="Jones J.T."/>
            <person name="Urwin P.E."/>
        </authorList>
    </citation>
    <scope>NUCLEOTIDE SEQUENCE [LARGE SCALE GENOMIC DNA]</scope>
    <source>
        <strain evidence="10">Lindley</strain>
    </source>
</reference>
<feature type="compositionally biased region" description="Low complexity" evidence="7">
    <location>
        <begin position="2664"/>
        <end position="2685"/>
    </location>
</feature>
<feature type="region of interest" description="Disordered" evidence="7">
    <location>
        <begin position="1222"/>
        <end position="1262"/>
    </location>
</feature>
<feature type="compositionally biased region" description="Acidic residues" evidence="7">
    <location>
        <begin position="1093"/>
        <end position="1154"/>
    </location>
</feature>
<feature type="compositionally biased region" description="Polar residues" evidence="7">
    <location>
        <begin position="2438"/>
        <end position="2454"/>
    </location>
</feature>
<feature type="compositionally biased region" description="Low complexity" evidence="7">
    <location>
        <begin position="3388"/>
        <end position="3407"/>
    </location>
</feature>
<dbReference type="WBParaSite" id="GPLIN_000342700">
    <property type="protein sequence ID" value="GPLIN_000342700"/>
    <property type="gene ID" value="GPLIN_000342700"/>
</dbReference>
<feature type="compositionally biased region" description="Low complexity" evidence="7">
    <location>
        <begin position="2736"/>
        <end position="2749"/>
    </location>
</feature>
<evidence type="ECO:0000256" key="5">
    <source>
        <dbReference type="PROSITE-ProRule" id="PRU00104"/>
    </source>
</evidence>
<keyword evidence="1" id="KW-0479">Metal-binding</keyword>
<feature type="compositionally biased region" description="Polar residues" evidence="7">
    <location>
        <begin position="453"/>
        <end position="468"/>
    </location>
</feature>
<dbReference type="GO" id="GO:0090263">
    <property type="term" value="P:positive regulation of canonical Wnt signaling pathway"/>
    <property type="evidence" value="ECO:0007669"/>
    <property type="project" value="TreeGrafter"/>
</dbReference>
<feature type="compositionally biased region" description="Low complexity" evidence="7">
    <location>
        <begin position="60"/>
        <end position="75"/>
    </location>
</feature>
<evidence type="ECO:0000256" key="7">
    <source>
        <dbReference type="SAM" id="MobiDB-lite"/>
    </source>
</evidence>
<feature type="region of interest" description="Disordered" evidence="7">
    <location>
        <begin position="3376"/>
        <end position="3422"/>
    </location>
</feature>
<evidence type="ECO:0000256" key="3">
    <source>
        <dbReference type="ARBA" id="ARBA00022786"/>
    </source>
</evidence>
<dbReference type="GO" id="GO:0008270">
    <property type="term" value="F:zinc ion binding"/>
    <property type="evidence" value="ECO:0007669"/>
    <property type="project" value="UniProtKB-KW"/>
</dbReference>
<feature type="region of interest" description="Disordered" evidence="7">
    <location>
        <begin position="2664"/>
        <end position="2689"/>
    </location>
</feature>
<protein>
    <submittedName>
        <fullName evidence="11">UBA domain-containing protein</fullName>
    </submittedName>
</protein>
<feature type="zinc finger region" description="UBR-type" evidence="6">
    <location>
        <begin position="562"/>
        <end position="630"/>
    </location>
</feature>
<feature type="compositionally biased region" description="Polar residues" evidence="7">
    <location>
        <begin position="2358"/>
        <end position="2372"/>
    </location>
</feature>
<dbReference type="Gene3D" id="3.30.2410.10">
    <property type="entry name" value="Hect, E3 ligase catalytic domain"/>
    <property type="match status" value="1"/>
</dbReference>
<dbReference type="Gene3D" id="3.30.2160.10">
    <property type="entry name" value="Hect, E3 ligase catalytic domain"/>
    <property type="match status" value="1"/>
</dbReference>
<feature type="region of interest" description="Disordered" evidence="7">
    <location>
        <begin position="3285"/>
        <end position="3306"/>
    </location>
</feature>
<dbReference type="InterPro" id="IPR024725">
    <property type="entry name" value="UBR5_UBA"/>
</dbReference>
<feature type="region of interest" description="Disordered" evidence="7">
    <location>
        <begin position="1512"/>
        <end position="1546"/>
    </location>
</feature>
<feature type="region of interest" description="Disordered" evidence="7">
    <location>
        <begin position="2414"/>
        <end position="2454"/>
    </location>
</feature>
<dbReference type="InterPro" id="IPR003126">
    <property type="entry name" value="Znf_UBR"/>
</dbReference>
<dbReference type="Proteomes" id="UP000050741">
    <property type="component" value="Unassembled WGS sequence"/>
</dbReference>
<dbReference type="GO" id="GO:0034450">
    <property type="term" value="F:ubiquitin-ubiquitin ligase activity"/>
    <property type="evidence" value="ECO:0007669"/>
    <property type="project" value="TreeGrafter"/>
</dbReference>
<dbReference type="Pfam" id="PF11547">
    <property type="entry name" value="E3_UbLigase_EDD"/>
    <property type="match status" value="1"/>
</dbReference>
<evidence type="ECO:0000256" key="1">
    <source>
        <dbReference type="ARBA" id="ARBA00022723"/>
    </source>
</evidence>
<feature type="region of interest" description="Disordered" evidence="7">
    <location>
        <begin position="2715"/>
        <end position="2749"/>
    </location>
</feature>
<reference evidence="11" key="2">
    <citation type="submission" date="2016-06" db="UniProtKB">
        <authorList>
            <consortium name="WormBaseParasite"/>
        </authorList>
    </citation>
    <scope>IDENTIFICATION</scope>
</reference>
<dbReference type="InterPro" id="IPR000569">
    <property type="entry name" value="HECT_dom"/>
</dbReference>
<feature type="compositionally biased region" description="Low complexity" evidence="7">
    <location>
        <begin position="1462"/>
        <end position="1482"/>
    </location>
</feature>
<proteinExistence type="predicted"/>
<dbReference type="SMART" id="SM00119">
    <property type="entry name" value="HECTc"/>
    <property type="match status" value="1"/>
</dbReference>
<feature type="compositionally biased region" description="Polar residues" evidence="7">
    <location>
        <begin position="2236"/>
        <end position="2251"/>
    </location>
</feature>
<feature type="region of interest" description="Disordered" evidence="7">
    <location>
        <begin position="450"/>
        <end position="473"/>
    </location>
</feature>
<dbReference type="Gene3D" id="3.90.1750.10">
    <property type="entry name" value="Hect, E3 ligase catalytic domains"/>
    <property type="match status" value="1"/>
</dbReference>
<feature type="active site" description="Glycyl thioester intermediate" evidence="5">
    <location>
        <position position="3726"/>
    </location>
</feature>
<evidence type="ECO:0000259" key="8">
    <source>
        <dbReference type="PROSITE" id="PS50237"/>
    </source>
</evidence>
<sequence>MRSTRSVCTPEVTICGPVSKGPTELRMDHTIARLSFEIVTNVVESVVPSDKRDDTEPYVATPGAGSAARSASSSTDPASVAAQAAVNAANRTAKIRRIMMTRPGVRSGGFCRTGVIIDRNRSNRPMIPASSVPEELIVQCQVVLQGKSRDVIVRELQRTNLNVNEAVNNLLSRDDDEIEDLDETGEAYLHEELLSLLDAGLRSDGGDGYEYVISRDLARRREDPKGKDAGKNNEGTGQTLQEHFVFGDTLEIWGKKVGTNFPMPPGVEQFKKIASMNAELLALADDGQLYGWTWEKCSAPSIAPHTANLQLFGKTTNEDNKIVDIETCALRAVVAVMNAFAKTNREQADVEPAGGDAADTSSALSRVSKWAEKWDSSEADSARMRFDRKWQEMLGSSGNSAPTTRAKAHQLQAAAAAATKDGPRSSNGGAGDADEKDLWDVAISKADDDKTMATFSPSGSPSKKTIPTTPKERQANGIDIVRELCKSAALHEHFVELMQQRDVNGQTPFQCAINFRAYTAAHLLWETTTDLRDWSQDVVDIVAPTCAENSDESALFALCANDTCSYTWTGEEHTPQDIFECYSCGLVDTLCCCTECAYTCHRNHDCKAKRTSPTAYCDCWEKFGCRALITGNLVKREQLLNLFLQNGKLVSKLNARGEHLLLFLVRTVGRQMLEHESYTKRTKRPVPPNNAVNAAGQRIPEHDLDPPKFARRALEIALSNWEVVKSLLEVGTKKAPIEEMQISESAFHLGEQHGSTHLDKFVFTLLAFCDESSLDTLLNLLIRQANRKNVKEPGADVHAFISRFVRSVVRLFVLVILISPNAVRTLLATVSENIVKAFVPIEPAHSDTFGLSGSAQQQQFVLSSSVPSASAAGGTSSSIRESLQNYRAVAISGVLSLVRASLPGLSGLSGAADKRDTKKKNAISFVLKCRRVFQTLLSYSLNELIGIADTLVAPLRHGIVKPTSAMIANEDAIELIHKHLNTEQDLSSLLKEVVEGGGNLANMMMTNGGNNRIKKLVEMRHNETTRPAGTTDEEDEDDDEMENAPNQSYHRARENSSASMDRLHRERTASGGGRRGVERQTSSQAAAAAAEPQQEEGNEEEQEMNEVAAEDEHDEEDEDASEHEMEEDEEDEPYFDVHDDDDDDDDEEDDDDDASSNPSDAEAGDSNDTVPVMQPSTTSAEGGGAESDVRIELVQPDAATTSANNAVDALDRFSAALAAVDGTGGGRAASGTEAAPRRPAEATPTSANNNEGFGVSSATSRNAGLQQQIDQMATIDGVFREPTLEGSSSSTNRLWRTSAITGATNAAASSTGIGGTPLETAGGAGTTAAAVNAPGPNSEAYIAEDYQYLQSNTSTQLALCYSILVKLVDELLVQLMCHTKWKQQLCRVKGISSFLDIDSVLYPEFKNLLTESFEPTWNWLHIIMDRTEAQLKYSQAISQSIVGPMVSPLAGAEREEQRAAAQLTAVGTGTTADTTQQQQPGQPRLASRHIAAGVTTVGAIAAAAAVAGDTTTQRRFRKKGNAGGGGIGRKPDGSAANGGAENEAENSTARTEFFTYFMSLLRSYSAESGDDLPVLEYNALRNVVFVAEAYFFHLIFLGQLKQLELENGIGVVDVQNGVGGDDVDDNEALMEVDGTNKIINEGHARRLRRFYRRSNSISYPTLSTAEQHHAFTFTAAEALPLAIRSHLLSADSERNALFALPVPERSRVGHKAIATKLGVQFPTHQSLSRLPVQYSEIVQRLPCHQQRDGLGQEKQRSVSVTVKHFGDENATKKDNDEQQQNTNGVNNILLDSQAKRTSPTAYCDCWEKFGCRALITGNLVKREQLLNLFLQNGKLVSKLNARGEHLLLFLVRTVGRQMLEHESYTKRTKRPVPPNNAVNAAGQRIPEHDLDPPKFARRALEIALSNWEVVKSLLDVGTKKAPIEEMQISESAFHLGEQHGSTHLDKFVFTLLAFCDESSLDTLLNLLIRQANRKNVKEPGADVHAFISRFVRSVVPPVCAATVSENIVKAFVPIEPAHSDTFGLSGSAQQQQFVLSSSVPSASAAGGTSSSIRESLQNYRAVAISGVLSLVRASLPGLSGLSGAADKRDTKKKNAISFVLKCRRVFQTLLSYSLNELIGIADTLVAPLRHGIVKPTSAMIANEDAIELIHKHLNTEQDLSSLLKEVVEGGGNLANMMMTNGGNNRIKKLVEMRHNETTRPAGTTGGANDGSTEQPAHSDDEISNEEDEDDDEMENAPNQSYHRARENSSASMDRLHRERTASGGGRRGVERQTSSQAAAAAAEPQQEEGNEEEQEMNEVAAEDEHDEEDEDASEHEMEEDEEDEPYFDVHDDDDDDDDEEDDDDDASSNPSDAEAGDSNDTVPVMQPSTTSAEGGGAESDVRIELVQPDAAITSANNAVDALDRFSAALAAVDGTGGGRAASGTEAAPRRPAEATPTSANNNEGFGVSSATSRNAGLQQQIDQMATIDGVFREPTLEGSSSSTNRLWRTSAITGATNAAASSTGIGGTPLETAGGAGTTAAAVNAPGPNSEAYIAEDYQYLQSNTSTQASEVSSKLDLCLALCYSILVKLVDELLVQLMCHTKWKQQLCRVKGISSFLDIDSVLYPEFKNLLTESFEPTWNWLHIIMDRTEAQLKYSQAISQSIVGPMVSPLAGAEREEQRAAAQLTAVGTGTTADTTQQQQPGQPRLASRHIAAGVTTVGAIAAAAAVAGDTTTQRRFRKKGNAGGGGIGRKPDGSAANGGAENEAENSTARTEFFTYFMSLLRSYSAESGDDLPVLEYNALRNVVFVAEAYFFHLIFLGQLKQLELENGIGVVDVQNGVGGDDVDDNEALMEVDGTNKIINEGHARRLRRFYRRSNSISYPTLSTAEQHHAFTFTAAEALPLAIRSHLLSADSERNALFALPVPERSRVGHKAIATKLGVQFPTHQSLSRLPVQYSEIVQRLPCHQQHDGLGQEKQRSVSVTVKHFGDENATKKDNDEQQQNTNGVNNILLDSQFGLDSLFQQYLGRWSNTITMFARTFHEELTNRFGGDYSHSVLLNKTGVCSFAVRLLQFRKQMDKLKTVQTKDLIFSQMPREKYAMVQHTFRQLNQTYVKRLGSSSGGGASLSNTPSQAQSGGAAVQAAAAADQQQMMMLGVDQQRQAATTSPLLASHKVKVTFRDEPGEGTGVARHFYAALADAFTSMKHLPQLDNVNEDGTSRPLATTFHEELTNRFGGDYSHSVLLNKTGVCSFAVRLLQFRKQMDKLKTVQTKDLIFSQMPREKYAMVQHTFRQLNQTYVKRLGSSSGGGASLSNTPSQAQSGGAAVQAAAAADQQQMMMLGVDQQRQAATTSPLLASHKVKVTFRDEPGEGTGVARHFYAALADAFTSMKHLPQLDNVNEDGTSRPLATAADSSTSSGSNAATTQGTPHLGRSTPIKSSSDVAKSVAQKARAIAAKVGGTSRGETAAGGGTGAAAATVPSLQQQIGTDTQPLFYRTSKTGFFTPITGSNSAQRLNAFRNVGRLIGLCRHVLKYVLNRPLNWFDLAFFDPSLFDSLRSIVYNEENDEYHPSEFYEQLEMTFSVDLPTEEGGGHIELKPDGANIAVTRDNVLEYICLFVEHRLLGTHKPSLEAMRRGVFDVLPADALANLTSEDLRLILCGTQEFSIQHLQNFTKFLDESSASAEVLIKYKKTFWSVVNKLSSAEKQDLCFFWTGSPSLPSSEEGFRPLPTIMIRPADDQHLPTANTCISRLYLPIYSSKKLLREKLSLAIKARNFGFV</sequence>